<evidence type="ECO:0000313" key="7">
    <source>
        <dbReference type="EMBL" id="EEB12929.1"/>
    </source>
</evidence>
<keyword evidence="2 4" id="KW-0378">Hydrolase</keyword>
<dbReference type="SUPFAM" id="SSF81606">
    <property type="entry name" value="PP2C-like"/>
    <property type="match status" value="1"/>
</dbReference>
<dbReference type="EMBL" id="DS235171">
    <property type="protein sequence ID" value="EEB12929.1"/>
    <property type="molecule type" value="Genomic_DNA"/>
</dbReference>
<reference evidence="7" key="2">
    <citation type="submission" date="2007-04" db="EMBL/GenBank/DDBJ databases">
        <title>The genome of the human body louse.</title>
        <authorList>
            <consortium name="The Human Body Louse Genome Consortium"/>
            <person name="Kirkness E."/>
            <person name="Walenz B."/>
            <person name="Hass B."/>
            <person name="Bruggner R."/>
            <person name="Strausberg R."/>
        </authorList>
    </citation>
    <scope>NUCLEOTIDE SEQUENCE</scope>
    <source>
        <strain evidence="7">USDA</strain>
    </source>
</reference>
<feature type="compositionally biased region" description="Polar residues" evidence="5">
    <location>
        <begin position="548"/>
        <end position="561"/>
    </location>
</feature>
<dbReference type="GO" id="GO:0004722">
    <property type="term" value="F:protein serine/threonine phosphatase activity"/>
    <property type="evidence" value="ECO:0007669"/>
    <property type="project" value="UniProtKB-EC"/>
</dbReference>
<dbReference type="OrthoDB" id="10025511at2759"/>
<dbReference type="GeneID" id="8237496"/>
<dbReference type="EC" id="3.1.3.16" evidence="7"/>
<dbReference type="CTD" id="8237496"/>
<feature type="region of interest" description="Disordered" evidence="5">
    <location>
        <begin position="588"/>
        <end position="647"/>
    </location>
</feature>
<organism>
    <name type="scientific">Pediculus humanus subsp. corporis</name>
    <name type="common">Body louse</name>
    <dbReference type="NCBI Taxonomy" id="121224"/>
    <lineage>
        <taxon>Eukaryota</taxon>
        <taxon>Metazoa</taxon>
        <taxon>Ecdysozoa</taxon>
        <taxon>Arthropoda</taxon>
        <taxon>Hexapoda</taxon>
        <taxon>Insecta</taxon>
        <taxon>Pterygota</taxon>
        <taxon>Neoptera</taxon>
        <taxon>Paraneoptera</taxon>
        <taxon>Psocodea</taxon>
        <taxon>Troctomorpha</taxon>
        <taxon>Phthiraptera</taxon>
        <taxon>Anoplura</taxon>
        <taxon>Pediculidae</taxon>
        <taxon>Pediculus</taxon>
    </lineage>
</organism>
<feature type="compositionally biased region" description="Basic residues" evidence="5">
    <location>
        <begin position="593"/>
        <end position="602"/>
    </location>
</feature>
<dbReference type="GO" id="GO:0046872">
    <property type="term" value="F:metal ion binding"/>
    <property type="evidence" value="ECO:0007669"/>
    <property type="project" value="UniProtKB-KW"/>
</dbReference>
<dbReference type="Proteomes" id="UP000009046">
    <property type="component" value="Unassembled WGS sequence"/>
</dbReference>
<dbReference type="SMART" id="SM00332">
    <property type="entry name" value="PP2Cc"/>
    <property type="match status" value="1"/>
</dbReference>
<dbReference type="PROSITE" id="PS01032">
    <property type="entry name" value="PPM_1"/>
    <property type="match status" value="1"/>
</dbReference>
<dbReference type="Gene3D" id="3.60.40.10">
    <property type="entry name" value="PPM-type phosphatase domain"/>
    <property type="match status" value="1"/>
</dbReference>
<dbReference type="RefSeq" id="XP_002425667.1">
    <property type="nucleotide sequence ID" value="XM_002425622.1"/>
</dbReference>
<feature type="domain" description="PPM-type phosphatase" evidence="6">
    <location>
        <begin position="10"/>
        <end position="323"/>
    </location>
</feature>
<dbReference type="VEuPathDB" id="VectorBase:PHUM214070"/>
<protein>
    <submittedName>
        <fullName evidence="7 8">Protein VTS1, putative</fullName>
        <ecNumber evidence="7">3.1.3.16</ecNumber>
    </submittedName>
</protein>
<dbReference type="AlphaFoldDB" id="E0VHP3"/>
<feature type="compositionally biased region" description="Basic and acidic residues" evidence="5">
    <location>
        <begin position="621"/>
        <end position="647"/>
    </location>
</feature>
<dbReference type="CDD" id="cd00143">
    <property type="entry name" value="PP2Cc"/>
    <property type="match status" value="1"/>
</dbReference>
<dbReference type="Pfam" id="PF00481">
    <property type="entry name" value="PP2C"/>
    <property type="match status" value="1"/>
</dbReference>
<evidence type="ECO:0000256" key="3">
    <source>
        <dbReference type="ARBA" id="ARBA00022912"/>
    </source>
</evidence>
<keyword evidence="3 4" id="KW-0904">Protein phosphatase</keyword>
<accession>E0VHP3</accession>
<dbReference type="KEGG" id="phu:Phum_PHUM214070"/>
<evidence type="ECO:0000256" key="1">
    <source>
        <dbReference type="ARBA" id="ARBA00022723"/>
    </source>
</evidence>
<evidence type="ECO:0000256" key="5">
    <source>
        <dbReference type="SAM" id="MobiDB-lite"/>
    </source>
</evidence>
<dbReference type="HOGENOM" id="CLU_339582_0_0_1"/>
<dbReference type="InterPro" id="IPR015655">
    <property type="entry name" value="PP2C"/>
</dbReference>
<evidence type="ECO:0000313" key="9">
    <source>
        <dbReference type="Proteomes" id="UP000009046"/>
    </source>
</evidence>
<proteinExistence type="inferred from homology"/>
<dbReference type="PANTHER" id="PTHR47992">
    <property type="entry name" value="PROTEIN PHOSPHATASE"/>
    <property type="match status" value="1"/>
</dbReference>
<dbReference type="InterPro" id="IPR036457">
    <property type="entry name" value="PPM-type-like_dom_sf"/>
</dbReference>
<feature type="region of interest" description="Disordered" evidence="5">
    <location>
        <begin position="548"/>
        <end position="574"/>
    </location>
</feature>
<dbReference type="FunFam" id="3.60.40.10:FF:000060">
    <property type="entry name" value="Protein phosphatase 2c"/>
    <property type="match status" value="1"/>
</dbReference>
<dbReference type="EMBL" id="AAZO01002460">
    <property type="status" value="NOT_ANNOTATED_CDS"/>
    <property type="molecule type" value="Genomic_DNA"/>
</dbReference>
<keyword evidence="9" id="KW-1185">Reference proteome</keyword>
<dbReference type="eggNOG" id="KOG0698">
    <property type="taxonomic scope" value="Eukaryota"/>
</dbReference>
<evidence type="ECO:0000256" key="4">
    <source>
        <dbReference type="RuleBase" id="RU003465"/>
    </source>
</evidence>
<name>E0VHP3_PEDHC</name>
<evidence type="ECO:0000313" key="8">
    <source>
        <dbReference type="EnsemblMetazoa" id="PHUM214070-PA"/>
    </source>
</evidence>
<sequence>MAPTIGVNLRVTGHCNQGSRRHMEDMFSVAYQQTEDELDLEYAYFGIFDGHGGHEAATFAKEHLMKAIVSQPGFWSDNDTDVLRAIKDGFIATHYAMWRNLENWPKTQSGWPSTSGTTASIAFIRRSNVYIGHVGDSCIVLGYQDPCSDHWRGAALTQDHKPENPTEFKRISQAGGMVVQKSGVPRVVWHRPRLSHKGPLTRSTHIDQIPFLAVARSLGDLWSYNADSDRFVVSPEPDVSVHHIDLTRDRCLIFGTDGLWNMLTPDEAVSIVKKAEFNNKSSGIDGQEQVWLNPSKCLVDNALNKWIKFELRADNTSAVTLLLDPLGPPHSQVLNQQNAVSNIQSEFVPYHIESYKVDDNKSSNKLHSSGSGLAICTWYPHKNLTENLKNDDATTLSAMEELFGKKLETFDGKKTDSCDSECKTEESVVNTNNRTKPEVLVPSTSKNSLSKDLSESKKVSSLFSIVLKNPNRPADNNNTDKSTGSNKVVEKALKTCEDNKEIKNNNDAPIAKDENGNQEVDENVNKMKLRGGSLINKVSDLKINNESTLPKNYQKNSSFQRKSLKRCSKRGKKRKNYDVIESELNLLSDGKGSKSKSKRRHSSLLESINLMYEPKPKRRTRSEDQKRAFDNEDYKSDTENKLDEGNNKSRKVAGKYKIILSGCAKGGASEETLKQNHHHHHHHLQERLQLNNRNGDSSNNNNNSNNNNKNNSVNNTSSSGGAVNNNNGGNNNNNVKDFTPMRLRSNMPVKTLRSRNINLEICDWFFLGLTKCNVNSSKKSVAKQQSCKTEESCDNTKNLPKLNILTRSSINSTKININPSTYRSSIHTRSQNKRLKK</sequence>
<reference evidence="8" key="3">
    <citation type="submission" date="2021-02" db="UniProtKB">
        <authorList>
            <consortium name="EnsemblMetazoa"/>
        </authorList>
    </citation>
    <scope>IDENTIFICATION</scope>
    <source>
        <strain evidence="8">USDA</strain>
    </source>
</reference>
<dbReference type="PROSITE" id="PS51746">
    <property type="entry name" value="PPM_2"/>
    <property type="match status" value="1"/>
</dbReference>
<dbReference type="InParanoid" id="E0VHP3"/>
<comment type="similarity">
    <text evidence="4">Belongs to the PP2C family.</text>
</comment>
<feature type="compositionally biased region" description="Basic residues" evidence="5">
    <location>
        <begin position="562"/>
        <end position="574"/>
    </location>
</feature>
<reference evidence="7" key="1">
    <citation type="submission" date="2007-04" db="EMBL/GenBank/DDBJ databases">
        <title>Annotation of Pediculus humanus corporis strain USDA.</title>
        <authorList>
            <person name="Kirkness E."/>
            <person name="Hannick L."/>
            <person name="Hass B."/>
            <person name="Bruggner R."/>
            <person name="Lawson D."/>
            <person name="Bidwell S."/>
            <person name="Joardar V."/>
            <person name="Caler E."/>
            <person name="Walenz B."/>
            <person name="Inman J."/>
            <person name="Schobel S."/>
            <person name="Galinsky K."/>
            <person name="Amedeo P."/>
            <person name="Strausberg R."/>
        </authorList>
    </citation>
    <scope>NUCLEOTIDE SEQUENCE</scope>
    <source>
        <strain evidence="7">USDA</strain>
    </source>
</reference>
<dbReference type="EnsemblMetazoa" id="PHUM214070-RA">
    <property type="protein sequence ID" value="PHUM214070-PA"/>
    <property type="gene ID" value="PHUM214070"/>
</dbReference>
<feature type="region of interest" description="Disordered" evidence="5">
    <location>
        <begin position="691"/>
        <end position="742"/>
    </location>
</feature>
<dbReference type="STRING" id="121224.E0VHP3"/>
<dbReference type="InterPro" id="IPR001932">
    <property type="entry name" value="PPM-type_phosphatase-like_dom"/>
</dbReference>
<dbReference type="InterPro" id="IPR000222">
    <property type="entry name" value="PP2C_BS"/>
</dbReference>
<gene>
    <name evidence="8" type="primary">8237496</name>
    <name evidence="7" type="ORF">Phum_PHUM214070</name>
</gene>
<evidence type="ECO:0000259" key="6">
    <source>
        <dbReference type="PROSITE" id="PS51746"/>
    </source>
</evidence>
<keyword evidence="1" id="KW-0479">Metal-binding</keyword>
<evidence type="ECO:0000256" key="2">
    <source>
        <dbReference type="ARBA" id="ARBA00022801"/>
    </source>
</evidence>
<feature type="compositionally biased region" description="Low complexity" evidence="5">
    <location>
        <begin position="691"/>
        <end position="735"/>
    </location>
</feature>